<dbReference type="AlphaFoldDB" id="A0A1T5LPK8"/>
<keyword evidence="2 6" id="KW-0645">Protease</keyword>
<evidence type="ECO:0000259" key="7">
    <source>
        <dbReference type="PROSITE" id="PS51208"/>
    </source>
</evidence>
<sequence length="1034" mass="110146">MCVPALAAAQSQYEDPGQSGNPESWHTDEFNKDWGLAAIGADHAYARGLSGKGIKTAVHDDGVAHWHSEFANRLDTITFADPGCPSRAHIAGPGACFYADGTVSYAFTDNYDQNQIDHLRRLAEQGKITPEKLKYYESLPGFRYAEHGTHVAGTIGAARDGSGMHGVAFAADMVSANFLSDTYRNFQAAMNWPGAVRYARAPGLSALRSLYDQMAEREVRAINNSWGPGRDFKTEAELDAFGENAFVQEATAIYGAAAIDNDLIQVFAAGNQSGTLASYWATLPRYLPEAEPYWLSVVNLSQDLTRSAGSSICGLSKDWCISAPGTDIYSAIPAGQISGEVVRDDHGAVLGLQVDEAEQTSSYGVKTGTSMAAPHVTGGLALLMERFPYMTSAQVRDVLLTTARDLGAPGVDEVFGWGLMDLKKAIDGPGLLRVDTDVALSRPAGGAKVWQGEAWDDWRNDIAGNGQLTKRGEGWLRLSGDNTFAGIVLKQGVLELTGANTLDAAVTVEGGVLLLDGKLINTDLTLREGRAQVQGEIRGGRTHVGAQALLSGTGRLAQAQVAGTIAPGDNGIGTLHVQGDYEQLAGSTYQVDLGEQNSDRLVVAGQARLQGGEVQATPVEATLGDHYRILDAGDVQGQFAGVQGATGSPFLKMGLSYSAKAVDLSVQRGLALASVASSDNQLATATAADQLPESSDLARTLTRLTPMQVVSSLDQINGESYASLQASLLMQGQHLNESSAQRLRMQQSAFALQRDADKRNGSWVEMNQAASRFAADGNAAAVRSQASLLSIGYDRYLGGRWMVGVNGAMGRGEQNISERSARSTFDSRNLGLYAGKRWDAFALRAGVSVSQHHVDAERRSSLGSELQTPHAQVRQTGQQAYLEGGYRFDLGSRAQLQPFLQWSQVRVRHGAFAESGGSSALQVAAQRSVVDYSTVGLDLATSLAAAGGEDWLSFGGTLAYRHATGDLTPLTSARWQGGELFAVRGTSIGPHATLFDLHLGARLSRNSLLEFGYNGAHGWNGWDHALNARFSVAF</sequence>
<proteinExistence type="inferred from homology"/>
<dbReference type="PANTHER" id="PTHR43399">
    <property type="entry name" value="SUBTILISIN-RELATED"/>
    <property type="match status" value="1"/>
</dbReference>
<evidence type="ECO:0000256" key="6">
    <source>
        <dbReference type="PROSITE-ProRule" id="PRU01240"/>
    </source>
</evidence>
<evidence type="ECO:0000256" key="3">
    <source>
        <dbReference type="ARBA" id="ARBA00022729"/>
    </source>
</evidence>
<evidence type="ECO:0000256" key="2">
    <source>
        <dbReference type="ARBA" id="ARBA00022670"/>
    </source>
</evidence>
<dbReference type="SUPFAM" id="SSF52743">
    <property type="entry name" value="Subtilisin-like"/>
    <property type="match status" value="1"/>
</dbReference>
<dbReference type="PANTHER" id="PTHR43399:SF4">
    <property type="entry name" value="CELL WALL-ASSOCIATED PROTEASE"/>
    <property type="match status" value="1"/>
</dbReference>
<dbReference type="PROSITE" id="PS00137">
    <property type="entry name" value="SUBTILASE_HIS"/>
    <property type="match status" value="1"/>
</dbReference>
<dbReference type="InterPro" id="IPR036709">
    <property type="entry name" value="Autotransporte_beta_dom_sf"/>
</dbReference>
<dbReference type="PROSITE" id="PS00138">
    <property type="entry name" value="SUBTILASE_SER"/>
    <property type="match status" value="1"/>
</dbReference>
<protein>
    <submittedName>
        <fullName evidence="8">Subtilase-type serine protease</fullName>
    </submittedName>
</protein>
<dbReference type="SMART" id="SM00869">
    <property type="entry name" value="Autotransporter"/>
    <property type="match status" value="1"/>
</dbReference>
<dbReference type="Proteomes" id="UP000190341">
    <property type="component" value="Unassembled WGS sequence"/>
</dbReference>
<dbReference type="InterPro" id="IPR051048">
    <property type="entry name" value="Peptidase_S8/S53_subtilisin"/>
</dbReference>
<evidence type="ECO:0000256" key="4">
    <source>
        <dbReference type="ARBA" id="ARBA00022801"/>
    </source>
</evidence>
<dbReference type="GO" id="GO:0006508">
    <property type="term" value="P:proteolysis"/>
    <property type="evidence" value="ECO:0007669"/>
    <property type="project" value="UniProtKB-KW"/>
</dbReference>
<comment type="similarity">
    <text evidence="1 6">Belongs to the peptidase S8 family.</text>
</comment>
<keyword evidence="9" id="KW-1185">Reference proteome</keyword>
<reference evidence="8 9" key="1">
    <citation type="submission" date="2017-02" db="EMBL/GenBank/DDBJ databases">
        <authorList>
            <person name="Peterson S.W."/>
        </authorList>
    </citation>
    <scope>NUCLEOTIDE SEQUENCE [LARGE SCALE GENOMIC DNA]</scope>
    <source>
        <strain evidence="8 9">P15</strain>
    </source>
</reference>
<dbReference type="Pfam" id="PF12951">
    <property type="entry name" value="PATR"/>
    <property type="match status" value="1"/>
</dbReference>
<feature type="domain" description="Autotransporter" evidence="7">
    <location>
        <begin position="755"/>
        <end position="1034"/>
    </location>
</feature>
<gene>
    <name evidence="8" type="ORF">SAMN06296058_2865</name>
</gene>
<keyword evidence="3" id="KW-0732">Signal</keyword>
<dbReference type="CDD" id="cd04848">
    <property type="entry name" value="Peptidases_S8_Autotransporter_serine_protease_like"/>
    <property type="match status" value="1"/>
</dbReference>
<dbReference type="PROSITE" id="PS51892">
    <property type="entry name" value="SUBTILASE"/>
    <property type="match status" value="1"/>
</dbReference>
<dbReference type="PRINTS" id="PR00723">
    <property type="entry name" value="SUBTILISIN"/>
</dbReference>
<keyword evidence="4 6" id="KW-0378">Hydrolase</keyword>
<feature type="active site" description="Charge relay system" evidence="6">
    <location>
        <position position="147"/>
    </location>
</feature>
<dbReference type="SUPFAM" id="SSF103515">
    <property type="entry name" value="Autotransporter"/>
    <property type="match status" value="1"/>
</dbReference>
<evidence type="ECO:0000256" key="5">
    <source>
        <dbReference type="ARBA" id="ARBA00022825"/>
    </source>
</evidence>
<dbReference type="EMBL" id="FUZV01000002">
    <property type="protein sequence ID" value="SKC77882.1"/>
    <property type="molecule type" value="Genomic_DNA"/>
</dbReference>
<dbReference type="Pfam" id="PF00082">
    <property type="entry name" value="Peptidase_S8"/>
    <property type="match status" value="1"/>
</dbReference>
<name>A0A1T5LPK8_9GAMM</name>
<dbReference type="RefSeq" id="WP_176140876.1">
    <property type="nucleotide sequence ID" value="NZ_BMCL01000001.1"/>
</dbReference>
<dbReference type="Gene3D" id="3.40.50.200">
    <property type="entry name" value="Peptidase S8/S53 domain"/>
    <property type="match status" value="1"/>
</dbReference>
<dbReference type="InterPro" id="IPR022398">
    <property type="entry name" value="Peptidase_S8_His-AS"/>
</dbReference>
<dbReference type="STRING" id="428993.SAMN06296058_2865"/>
<dbReference type="GO" id="GO:0004252">
    <property type="term" value="F:serine-type endopeptidase activity"/>
    <property type="evidence" value="ECO:0007669"/>
    <property type="project" value="UniProtKB-UniRule"/>
</dbReference>
<feature type="active site" description="Charge relay system" evidence="6">
    <location>
        <position position="370"/>
    </location>
</feature>
<accession>A0A1T5LPK8</accession>
<evidence type="ECO:0000313" key="8">
    <source>
        <dbReference type="EMBL" id="SKC77882.1"/>
    </source>
</evidence>
<dbReference type="Gene3D" id="2.40.128.130">
    <property type="entry name" value="Autotransporter beta-domain"/>
    <property type="match status" value="1"/>
</dbReference>
<dbReference type="InterPro" id="IPR036852">
    <property type="entry name" value="Peptidase_S8/S53_dom_sf"/>
</dbReference>
<dbReference type="InterPro" id="IPR034061">
    <property type="entry name" value="Peptidases_S8_Autotransporter"/>
</dbReference>
<dbReference type="InterPro" id="IPR013425">
    <property type="entry name" value="Autotrns_rpt"/>
</dbReference>
<dbReference type="PROSITE" id="PS51208">
    <property type="entry name" value="AUTOTRANSPORTER"/>
    <property type="match status" value="1"/>
</dbReference>
<dbReference type="Pfam" id="PF03797">
    <property type="entry name" value="Autotransporter"/>
    <property type="match status" value="1"/>
</dbReference>
<dbReference type="InterPro" id="IPR023828">
    <property type="entry name" value="Peptidase_S8_Ser-AS"/>
</dbReference>
<dbReference type="InterPro" id="IPR005546">
    <property type="entry name" value="Autotransporte_beta"/>
</dbReference>
<evidence type="ECO:0000313" key="9">
    <source>
        <dbReference type="Proteomes" id="UP000190341"/>
    </source>
</evidence>
<feature type="active site" description="Charge relay system" evidence="6">
    <location>
        <position position="60"/>
    </location>
</feature>
<organism evidence="8 9">
    <name type="scientific">Pseudoxanthomonas indica</name>
    <dbReference type="NCBI Taxonomy" id="428993"/>
    <lineage>
        <taxon>Bacteria</taxon>
        <taxon>Pseudomonadati</taxon>
        <taxon>Pseudomonadota</taxon>
        <taxon>Gammaproteobacteria</taxon>
        <taxon>Lysobacterales</taxon>
        <taxon>Lysobacteraceae</taxon>
        <taxon>Pseudoxanthomonas</taxon>
    </lineage>
</organism>
<evidence type="ECO:0000256" key="1">
    <source>
        <dbReference type="ARBA" id="ARBA00011073"/>
    </source>
</evidence>
<dbReference type="InterPro" id="IPR000209">
    <property type="entry name" value="Peptidase_S8/S53_dom"/>
</dbReference>
<dbReference type="InterPro" id="IPR015500">
    <property type="entry name" value="Peptidase_S8_subtilisin-rel"/>
</dbReference>
<keyword evidence="5 6" id="KW-0720">Serine protease</keyword>